<feature type="binding site" evidence="14">
    <location>
        <position position="358"/>
    </location>
    <ligand>
        <name>substrate</name>
    </ligand>
</feature>
<dbReference type="GeneID" id="77255002"/>
<sequence>MPSRTDLANAIRALSMDAVQKAKSGHPGAPMGMADIAEVLWNDFLSHNPANPNWANRDRFVLSNGHGSMLQYSLLHLSGYDVSIDDIKNFRQLHSKTPGHPEYGYTPGVETTTGPLGQGIANAVGFALAEKTLAEQFNRPGHNVVDHYTYAFLGDGCLMEGISHEVSSLAGTLGLGKLIMFYDDNGISIDGEVDGWFTDDTPRRFEAYGWQVIPEVDGHNPEAVRAAIEAGRANTTQPTLICCKTIIGFGSPNKQGTEACHGAALGEDEIALTREKLGWNHGAFEIPSEVYGAWDAREKGAAAQTEWEQAFAAYEKAEPELAAELKRRMAGELPADFSEKAQAYIQECQDKGETVASRKASQNTLNAYGPMLPELLGGSADLAGSNLTIWNGSKPLTKEDASGNYVYYGVREFGMAAIMNGVALHGGFVPYGATFLIFMEYCRNAVRMAALMKQRSIYVFTHDSIGLGEDGPTHQPIEQLASLRTTPNMSTWRPADAVESAVAWKAALERVDGPTALVFSRQGLPHQQRDAEQLANIAKGGYILSDSEGTPDLILIATGGEVGLAQDAAEALRQKGNKVRVVSMPSTDTFDAQSAAYKQEVLPLEVTNRVAVEAAIEDYWYKYVGLDGRVVGMSTFGESAPAGELFKEFGFTVDNIVAVAGELLEA</sequence>
<feature type="binding site" evidence="14">
    <location>
        <position position="261"/>
    </location>
    <ligand>
        <name>substrate</name>
    </ligand>
</feature>
<evidence type="ECO:0000256" key="7">
    <source>
        <dbReference type="ARBA" id="ARBA00022723"/>
    </source>
</evidence>
<feature type="binding site" evidence="15">
    <location>
        <position position="156"/>
    </location>
    <ligand>
        <name>thiamine diphosphate</name>
        <dbReference type="ChEBI" id="CHEBI:58937"/>
    </ligand>
</feature>
<dbReference type="InterPro" id="IPR020826">
    <property type="entry name" value="Transketolase_BS"/>
</dbReference>
<comment type="function">
    <text evidence="18">Catalyzes the transfer of a two-carbon ketol group from a ketose donor to an aldose acceptor, via a covalent intermediate with the cofactor thiamine pyrophosphate.</text>
</comment>
<dbReference type="Gene3D" id="3.40.50.970">
    <property type="match status" value="2"/>
</dbReference>
<dbReference type="SMART" id="SM00861">
    <property type="entry name" value="Transket_pyr"/>
    <property type="match status" value="1"/>
</dbReference>
<dbReference type="PROSITE" id="PS00802">
    <property type="entry name" value="TRANSKETOLASE_2"/>
    <property type="match status" value="1"/>
</dbReference>
<dbReference type="GO" id="GO:0004802">
    <property type="term" value="F:transketolase activity"/>
    <property type="evidence" value="ECO:0007669"/>
    <property type="project" value="UniProtKB-UniRule"/>
</dbReference>
<dbReference type="PROSITE" id="PS00801">
    <property type="entry name" value="TRANSKETOLASE_1"/>
    <property type="match status" value="1"/>
</dbReference>
<organism evidence="20 21">
    <name type="scientific">Marinobacter salarius</name>
    <dbReference type="NCBI Taxonomy" id="1420917"/>
    <lineage>
        <taxon>Bacteria</taxon>
        <taxon>Pseudomonadati</taxon>
        <taxon>Pseudomonadota</taxon>
        <taxon>Gammaproteobacteria</taxon>
        <taxon>Pseudomonadales</taxon>
        <taxon>Marinobacteraceae</taxon>
        <taxon>Marinobacter</taxon>
    </lineage>
</organism>
<dbReference type="PANTHER" id="PTHR43522">
    <property type="entry name" value="TRANSKETOLASE"/>
    <property type="match status" value="1"/>
</dbReference>
<comment type="cofactor">
    <cofactor evidence="18">
        <name>Mg(2+)</name>
        <dbReference type="ChEBI" id="CHEBI:18420"/>
    </cofactor>
    <cofactor evidence="18">
        <name>Ca(2+)</name>
        <dbReference type="ChEBI" id="CHEBI:29108"/>
    </cofactor>
    <cofactor evidence="18">
        <name>Mn(2+)</name>
        <dbReference type="ChEBI" id="CHEBI:29035"/>
    </cofactor>
    <cofactor evidence="18">
        <name>Co(2+)</name>
        <dbReference type="ChEBI" id="CHEBI:48828"/>
    </cofactor>
    <text evidence="18">Binds 1 Mg(2+) ion per subunit. Can also utilize other divalent metal cations, such as Ca(2+), Mn(2+) and Co(2+).</text>
</comment>
<evidence type="ECO:0000256" key="3">
    <source>
        <dbReference type="ARBA" id="ARBA00007131"/>
    </source>
</evidence>
<feature type="domain" description="Transketolase-like pyrimidine-binding" evidence="19">
    <location>
        <begin position="355"/>
        <end position="526"/>
    </location>
</feature>
<feature type="binding site" evidence="16">
    <location>
        <position position="187"/>
    </location>
    <ligand>
        <name>Mg(2+)</name>
        <dbReference type="ChEBI" id="CHEBI:18420"/>
    </ligand>
</feature>
<dbReference type="Gene3D" id="3.40.50.920">
    <property type="match status" value="1"/>
</dbReference>
<evidence type="ECO:0000256" key="18">
    <source>
        <dbReference type="RuleBase" id="RU004996"/>
    </source>
</evidence>
<dbReference type="FunFam" id="3.40.50.920:FF:000003">
    <property type="entry name" value="Transketolase"/>
    <property type="match status" value="1"/>
</dbReference>
<evidence type="ECO:0000256" key="8">
    <source>
        <dbReference type="ARBA" id="ARBA00022837"/>
    </source>
</evidence>
<dbReference type="GO" id="GO:0009052">
    <property type="term" value="P:pentose-phosphate shunt, non-oxidative branch"/>
    <property type="evidence" value="ECO:0007669"/>
    <property type="project" value="UniProtKB-ARBA"/>
</dbReference>
<feature type="binding site" evidence="16">
    <location>
        <position position="155"/>
    </location>
    <ligand>
        <name>Mg(2+)</name>
        <dbReference type="ChEBI" id="CHEBI:18420"/>
    </ligand>
</feature>
<dbReference type="RefSeq" id="WP_085679308.1">
    <property type="nucleotide sequence ID" value="NZ_CP020931.1"/>
</dbReference>
<evidence type="ECO:0000256" key="2">
    <source>
        <dbReference type="ARBA" id="ARBA00001941"/>
    </source>
</evidence>
<dbReference type="SUPFAM" id="SSF52518">
    <property type="entry name" value="Thiamin diphosphate-binding fold (THDP-binding)"/>
    <property type="match status" value="2"/>
</dbReference>
<feature type="binding site" evidence="15">
    <location>
        <begin position="114"/>
        <end position="116"/>
    </location>
    <ligand>
        <name>thiamine diphosphate</name>
        <dbReference type="ChEBI" id="CHEBI:58937"/>
    </ligand>
</feature>
<keyword evidence="9 16" id="KW-0460">Magnesium</keyword>
<gene>
    <name evidence="20" type="primary">tktA</name>
    <name evidence="20" type="ORF">MARSALSMR5_01018</name>
</gene>
<evidence type="ECO:0000256" key="6">
    <source>
        <dbReference type="ARBA" id="ARBA00022679"/>
    </source>
</evidence>
<dbReference type="FunFam" id="3.40.50.970:FF:000004">
    <property type="entry name" value="Transketolase"/>
    <property type="match status" value="1"/>
</dbReference>
<accession>A0A1W6K6Z3</accession>
<dbReference type="GO" id="GO:0005829">
    <property type="term" value="C:cytosol"/>
    <property type="evidence" value="ECO:0007669"/>
    <property type="project" value="TreeGrafter"/>
</dbReference>
<comment type="cofactor">
    <cofactor evidence="15">
        <name>thiamine diphosphate</name>
        <dbReference type="ChEBI" id="CHEBI:58937"/>
    </cofactor>
    <text evidence="15">Binds 1 thiamine pyrophosphate per subunit. During the reaction, the substrate forms a covalent intermediate with the cofactor.</text>
</comment>
<dbReference type="SUPFAM" id="SSF52922">
    <property type="entry name" value="TK C-terminal domain-like"/>
    <property type="match status" value="1"/>
</dbReference>
<evidence type="ECO:0000313" key="20">
    <source>
        <dbReference type="EMBL" id="ARM83112.1"/>
    </source>
</evidence>
<comment type="catalytic activity">
    <reaction evidence="11 18">
        <text>D-sedoheptulose 7-phosphate + D-glyceraldehyde 3-phosphate = aldehydo-D-ribose 5-phosphate + D-xylulose 5-phosphate</text>
        <dbReference type="Rhea" id="RHEA:10508"/>
        <dbReference type="ChEBI" id="CHEBI:57483"/>
        <dbReference type="ChEBI" id="CHEBI:57737"/>
        <dbReference type="ChEBI" id="CHEBI:58273"/>
        <dbReference type="ChEBI" id="CHEBI:59776"/>
        <dbReference type="EC" id="2.2.1.1"/>
    </reaction>
</comment>
<feature type="binding site" evidence="14">
    <location>
        <position position="385"/>
    </location>
    <ligand>
        <name>substrate</name>
    </ligand>
</feature>
<proteinExistence type="inferred from homology"/>
<feature type="active site" description="Proton donor" evidence="13">
    <location>
        <position position="412"/>
    </location>
</feature>
<keyword evidence="7 16" id="KW-0479">Metal-binding</keyword>
<evidence type="ECO:0000256" key="16">
    <source>
        <dbReference type="PIRSR" id="PIRSR605478-4"/>
    </source>
</evidence>
<dbReference type="InterPro" id="IPR049557">
    <property type="entry name" value="Transketolase_CS"/>
</dbReference>
<feature type="binding site" evidence="15">
    <location>
        <position position="66"/>
    </location>
    <ligand>
        <name>thiamine diphosphate</name>
        <dbReference type="ChEBI" id="CHEBI:58937"/>
    </ligand>
</feature>
<feature type="binding site" evidence="14">
    <location>
        <position position="521"/>
    </location>
    <ligand>
        <name>substrate</name>
    </ligand>
</feature>
<feature type="binding site" evidence="14">
    <location>
        <position position="26"/>
    </location>
    <ligand>
        <name>substrate</name>
    </ligand>
</feature>
<dbReference type="Pfam" id="PF22613">
    <property type="entry name" value="Transketolase_C_1"/>
    <property type="match status" value="1"/>
</dbReference>
<feature type="binding site" evidence="14">
    <location>
        <position position="470"/>
    </location>
    <ligand>
        <name>substrate</name>
    </ligand>
</feature>
<dbReference type="GO" id="GO:0046872">
    <property type="term" value="F:metal ion binding"/>
    <property type="evidence" value="ECO:0007669"/>
    <property type="project" value="UniProtKB-KW"/>
</dbReference>
<feature type="site" description="Important for catalytic activity" evidence="17">
    <location>
        <position position="261"/>
    </location>
</feature>
<evidence type="ECO:0000313" key="21">
    <source>
        <dbReference type="Proteomes" id="UP000193100"/>
    </source>
</evidence>
<reference evidence="20 21" key="1">
    <citation type="submission" date="2017-04" db="EMBL/GenBank/DDBJ databases">
        <title>Genome Sequence of Marinobacter salarius strain SMR5 Isolated from a culture of the Diatom Skeletonema marinoi.</title>
        <authorList>
            <person name="Topel M."/>
            <person name="Pinder M.I.M."/>
            <person name="Johansson O.N."/>
            <person name="Kourtchenko O."/>
            <person name="Godhe A."/>
            <person name="Clarke A.K."/>
        </authorList>
    </citation>
    <scope>NUCLEOTIDE SEQUENCE [LARGE SCALE GENOMIC DNA]</scope>
    <source>
        <strain evidence="20 21">SMR5</strain>
    </source>
</reference>
<protein>
    <recommendedName>
        <fullName evidence="5 12">Transketolase</fullName>
        <ecNumber evidence="5 12">2.2.1.1</ecNumber>
    </recommendedName>
</protein>
<evidence type="ECO:0000256" key="11">
    <source>
        <dbReference type="ARBA" id="ARBA00049473"/>
    </source>
</evidence>
<keyword evidence="10 15" id="KW-0786">Thiamine pyrophosphate</keyword>
<dbReference type="Pfam" id="PF00456">
    <property type="entry name" value="Transketolase_N"/>
    <property type="match status" value="1"/>
</dbReference>
<evidence type="ECO:0000256" key="10">
    <source>
        <dbReference type="ARBA" id="ARBA00023052"/>
    </source>
</evidence>
<comment type="similarity">
    <text evidence="3 18">Belongs to the transketolase family.</text>
</comment>
<evidence type="ECO:0000256" key="15">
    <source>
        <dbReference type="PIRSR" id="PIRSR605478-3"/>
    </source>
</evidence>
<dbReference type="InterPro" id="IPR005474">
    <property type="entry name" value="Transketolase_N"/>
</dbReference>
<dbReference type="EMBL" id="CP020931">
    <property type="protein sequence ID" value="ARM83112.1"/>
    <property type="molecule type" value="Genomic_DNA"/>
</dbReference>
<feature type="binding site" evidence="14">
    <location>
        <position position="462"/>
    </location>
    <ligand>
        <name>substrate</name>
    </ligand>
</feature>
<evidence type="ECO:0000256" key="1">
    <source>
        <dbReference type="ARBA" id="ARBA00001913"/>
    </source>
</evidence>
<comment type="cofactor">
    <cofactor evidence="2">
        <name>Co(2+)</name>
        <dbReference type="ChEBI" id="CHEBI:48828"/>
    </cofactor>
</comment>
<comment type="cofactor">
    <cofactor evidence="1">
        <name>Ca(2+)</name>
        <dbReference type="ChEBI" id="CHEBI:29108"/>
    </cofactor>
</comment>
<keyword evidence="8 18" id="KW-0106">Calcium</keyword>
<dbReference type="InterPro" id="IPR033247">
    <property type="entry name" value="Transketolase_fam"/>
</dbReference>
<dbReference type="Proteomes" id="UP000193100">
    <property type="component" value="Chromosome"/>
</dbReference>
<dbReference type="NCBIfam" id="TIGR00232">
    <property type="entry name" value="tktlase_bact"/>
    <property type="match status" value="1"/>
</dbReference>
<dbReference type="InterPro" id="IPR009014">
    <property type="entry name" value="Transketo_C/PFOR_II"/>
</dbReference>
<evidence type="ECO:0000256" key="13">
    <source>
        <dbReference type="PIRSR" id="PIRSR605478-1"/>
    </source>
</evidence>
<evidence type="ECO:0000256" key="12">
    <source>
        <dbReference type="NCBIfam" id="TIGR00232"/>
    </source>
</evidence>
<evidence type="ECO:0000256" key="14">
    <source>
        <dbReference type="PIRSR" id="PIRSR605478-2"/>
    </source>
</evidence>
<dbReference type="EC" id="2.2.1.1" evidence="5 12"/>
<comment type="cofactor">
    <cofactor evidence="16">
        <name>Mg(2+)</name>
        <dbReference type="ChEBI" id="CHEBI:18420"/>
    </cofactor>
    <text evidence="16">Binds 1 Mg(2+) ion per subunit. Can also utilize other divalent metal cations, such as Ca(2+), Mn(2+) and Co(2+).</text>
</comment>
<evidence type="ECO:0000256" key="17">
    <source>
        <dbReference type="PIRSR" id="PIRSR605478-5"/>
    </source>
</evidence>
<evidence type="ECO:0000256" key="4">
    <source>
        <dbReference type="ARBA" id="ARBA00011738"/>
    </source>
</evidence>
<dbReference type="AlphaFoldDB" id="A0A1W6K6Z3"/>
<feature type="binding site" evidence="14">
    <location>
        <position position="474"/>
    </location>
    <ligand>
        <name>substrate</name>
    </ligand>
</feature>
<feature type="binding site" evidence="15">
    <location>
        <position position="438"/>
    </location>
    <ligand>
        <name>thiamine diphosphate</name>
        <dbReference type="ChEBI" id="CHEBI:58937"/>
    </ligand>
</feature>
<comment type="subunit">
    <text evidence="4 18">Homodimer.</text>
</comment>
<dbReference type="InterPro" id="IPR005478">
    <property type="entry name" value="Transketolase_bac-like"/>
</dbReference>
<feature type="binding site" evidence="15">
    <location>
        <position position="261"/>
    </location>
    <ligand>
        <name>thiamine diphosphate</name>
        <dbReference type="ChEBI" id="CHEBI:58937"/>
    </ligand>
</feature>
<feature type="binding site" evidence="16">
    <location>
        <position position="185"/>
    </location>
    <ligand>
        <name>Mg(2+)</name>
        <dbReference type="ChEBI" id="CHEBI:18420"/>
    </ligand>
</feature>
<dbReference type="CDD" id="cd02012">
    <property type="entry name" value="TPP_TK"/>
    <property type="match status" value="1"/>
</dbReference>
<feature type="site" description="Important for catalytic activity" evidence="17">
    <location>
        <position position="26"/>
    </location>
</feature>
<name>A0A1W6K6Z3_9GAMM</name>
<dbReference type="PANTHER" id="PTHR43522:SF2">
    <property type="entry name" value="TRANSKETOLASE 1-RELATED"/>
    <property type="match status" value="1"/>
</dbReference>
<dbReference type="Pfam" id="PF02779">
    <property type="entry name" value="Transket_pyr"/>
    <property type="match status" value="1"/>
</dbReference>
<dbReference type="FunFam" id="3.40.50.970:FF:000003">
    <property type="entry name" value="Transketolase"/>
    <property type="match status" value="1"/>
</dbReference>
<dbReference type="InterPro" id="IPR029061">
    <property type="entry name" value="THDP-binding"/>
</dbReference>
<evidence type="ECO:0000259" key="19">
    <source>
        <dbReference type="SMART" id="SM00861"/>
    </source>
</evidence>
<evidence type="ECO:0000256" key="9">
    <source>
        <dbReference type="ARBA" id="ARBA00022842"/>
    </source>
</evidence>
<dbReference type="CDD" id="cd07033">
    <property type="entry name" value="TPP_PYR_DXS_TK_like"/>
    <property type="match status" value="1"/>
</dbReference>
<dbReference type="InterPro" id="IPR005475">
    <property type="entry name" value="Transketolase-like_Pyr-bd"/>
</dbReference>
<dbReference type="InterPro" id="IPR055152">
    <property type="entry name" value="Transketolase-like_C_2"/>
</dbReference>
<evidence type="ECO:0000256" key="5">
    <source>
        <dbReference type="ARBA" id="ARBA00013152"/>
    </source>
</evidence>
<keyword evidence="6 18" id="KW-0808">Transferase</keyword>
<feature type="binding site" evidence="15">
    <location>
        <position position="185"/>
    </location>
    <ligand>
        <name>thiamine diphosphate</name>
        <dbReference type="ChEBI" id="CHEBI:58937"/>
    </ligand>
</feature>